<reference evidence="1" key="1">
    <citation type="submission" date="2022-01" db="EMBL/GenBank/DDBJ databases">
        <title>Lysobacter chinensis sp. nov., a bacterium isolated from cow dung compost.</title>
        <authorList>
            <person name="Liu Y."/>
        </authorList>
    </citation>
    <scope>NUCLEOTIDE SEQUENCE</scope>
    <source>
        <strain evidence="1">TLK-CK17</strain>
    </source>
</reference>
<dbReference type="EMBL" id="JAKJPO010000008">
    <property type="protein sequence ID" value="MCF7222756.1"/>
    <property type="molecule type" value="Genomic_DNA"/>
</dbReference>
<keyword evidence="2" id="KW-1185">Reference proteome</keyword>
<evidence type="ECO:0000313" key="1">
    <source>
        <dbReference type="EMBL" id="MCF7222756.1"/>
    </source>
</evidence>
<protein>
    <submittedName>
        <fullName evidence="1">Uncharacterized protein</fullName>
    </submittedName>
</protein>
<dbReference type="Gene3D" id="3.30.420.240">
    <property type="match status" value="1"/>
</dbReference>
<name>A0ABS9HV47_9GAMM</name>
<dbReference type="RefSeq" id="WP_237055660.1">
    <property type="nucleotide sequence ID" value="NZ_JAKJPO010000008.1"/>
</dbReference>
<comment type="caution">
    <text evidence="1">The sequence shown here is derived from an EMBL/GenBank/DDBJ whole genome shotgun (WGS) entry which is preliminary data.</text>
</comment>
<dbReference type="Proteomes" id="UP001430796">
    <property type="component" value="Unassembled WGS sequence"/>
</dbReference>
<evidence type="ECO:0000313" key="2">
    <source>
        <dbReference type="Proteomes" id="UP001430796"/>
    </source>
</evidence>
<gene>
    <name evidence="1" type="ORF">L3V18_13330</name>
</gene>
<proteinExistence type="predicted"/>
<organism evidence="1 2">
    <name type="scientific">Marilutibacter chinensis</name>
    <dbReference type="NCBI Taxonomy" id="2912247"/>
    <lineage>
        <taxon>Bacteria</taxon>
        <taxon>Pseudomonadati</taxon>
        <taxon>Pseudomonadota</taxon>
        <taxon>Gammaproteobacteria</taxon>
        <taxon>Lysobacterales</taxon>
        <taxon>Lysobacteraceae</taxon>
        <taxon>Marilutibacter</taxon>
    </lineage>
</organism>
<sequence>MYLTPFLTPFLVMFLERPALRLAQGVAITSGREVIPNSVGWSVPKVELVSKVQALLHSGSLNIRRDLSDAPVLVRELKDFRVKYSDAGNATFNAREGAHDDLVLALALAVFGLSRPEYATADDLKVIWPRRGLVR</sequence>
<accession>A0ABS9HV47</accession>
<reference evidence="1" key="2">
    <citation type="submission" date="2022-01" db="EMBL/GenBank/DDBJ databases">
        <authorList>
            <person name="Zhou L.Y."/>
        </authorList>
    </citation>
    <scope>NUCLEOTIDE SEQUENCE</scope>
    <source>
        <strain evidence="1">TLK-CK17</strain>
    </source>
</reference>